<dbReference type="EMBL" id="VSSQ01002371">
    <property type="protein sequence ID" value="MPM15009.1"/>
    <property type="molecule type" value="Genomic_DNA"/>
</dbReference>
<organism evidence="2">
    <name type="scientific">bioreactor metagenome</name>
    <dbReference type="NCBI Taxonomy" id="1076179"/>
    <lineage>
        <taxon>unclassified sequences</taxon>
        <taxon>metagenomes</taxon>
        <taxon>ecological metagenomes</taxon>
    </lineage>
</organism>
<keyword evidence="1" id="KW-0472">Membrane</keyword>
<reference evidence="2" key="1">
    <citation type="submission" date="2019-08" db="EMBL/GenBank/DDBJ databases">
        <authorList>
            <person name="Kucharzyk K."/>
            <person name="Murdoch R.W."/>
            <person name="Higgins S."/>
            <person name="Loffler F."/>
        </authorList>
    </citation>
    <scope>NUCLEOTIDE SEQUENCE</scope>
</reference>
<keyword evidence="1" id="KW-0812">Transmembrane</keyword>
<accession>A0A644XFZ0</accession>
<feature type="transmembrane region" description="Helical" evidence="1">
    <location>
        <begin position="37"/>
        <end position="57"/>
    </location>
</feature>
<comment type="caution">
    <text evidence="2">The sequence shown here is derived from an EMBL/GenBank/DDBJ whole genome shotgun (WGS) entry which is preliminary data.</text>
</comment>
<protein>
    <submittedName>
        <fullName evidence="2">Uncharacterized protein</fullName>
    </submittedName>
</protein>
<dbReference type="AlphaFoldDB" id="A0A644XFZ0"/>
<proteinExistence type="predicted"/>
<sequence length="67" mass="8050">MNYGFITLDLLALNLLKQFYKIVFPWPDNAFYGAGVYFKYIICLIVFQQYFNIIYSYKTKKKSGERK</sequence>
<evidence type="ECO:0000256" key="1">
    <source>
        <dbReference type="SAM" id="Phobius"/>
    </source>
</evidence>
<gene>
    <name evidence="2" type="ORF">SDC9_61374</name>
</gene>
<keyword evidence="1" id="KW-1133">Transmembrane helix</keyword>
<evidence type="ECO:0000313" key="2">
    <source>
        <dbReference type="EMBL" id="MPM15009.1"/>
    </source>
</evidence>
<name>A0A644XFZ0_9ZZZZ</name>